<evidence type="ECO:0008006" key="4">
    <source>
        <dbReference type="Google" id="ProtNLM"/>
    </source>
</evidence>
<evidence type="ECO:0000313" key="3">
    <source>
        <dbReference type="Proteomes" id="UP000050827"/>
    </source>
</evidence>
<keyword evidence="1" id="KW-1133">Transmembrane helix</keyword>
<proteinExistence type="predicted"/>
<dbReference type="STRING" id="346185.AAY42_10395"/>
<organism evidence="2 3">
    <name type="scientific">Flagellimonas eckloniae</name>
    <dbReference type="NCBI Taxonomy" id="346185"/>
    <lineage>
        <taxon>Bacteria</taxon>
        <taxon>Pseudomonadati</taxon>
        <taxon>Bacteroidota</taxon>
        <taxon>Flavobacteriia</taxon>
        <taxon>Flavobacteriales</taxon>
        <taxon>Flavobacteriaceae</taxon>
        <taxon>Flagellimonas</taxon>
    </lineage>
</organism>
<dbReference type="OrthoDB" id="1178092at2"/>
<dbReference type="AlphaFoldDB" id="A0A0Q1CH31"/>
<keyword evidence="3" id="KW-1185">Reference proteome</keyword>
<feature type="transmembrane region" description="Helical" evidence="1">
    <location>
        <begin position="12"/>
        <end position="34"/>
    </location>
</feature>
<sequence>MNSIKKNNCIKLIGVLKTFLVKAVIFLSGIVMYGQEIDILTPTSKLTIDDFAVPKVWWSSEQHANFIFSYEMSSSFFLELQGFYDSFLLADVFKMPITSKLYISDKFYFFSGVEIELERDKMQLNLPPPQLKFKNGFGYDVQRNFMLQFEHDLHFNKSIIGAYGTPSLFSLSGKYKF</sequence>
<reference evidence="2 3" key="1">
    <citation type="submission" date="2015-04" db="EMBL/GenBank/DDBJ databases">
        <title>Complete genome of flavobacterium.</title>
        <authorList>
            <person name="Kwon Y.M."/>
            <person name="Kim S.-J."/>
        </authorList>
    </citation>
    <scope>NUCLEOTIDE SEQUENCE [LARGE SCALE GENOMIC DNA]</scope>
    <source>
        <strain evidence="2 3">DK169</strain>
    </source>
</reference>
<accession>A0A0Q1CH31</accession>
<protein>
    <recommendedName>
        <fullName evidence="4">Outer membrane protein beta-barrel domain-containing protein</fullName>
    </recommendedName>
</protein>
<keyword evidence="1" id="KW-0812">Transmembrane</keyword>
<dbReference type="EMBL" id="LCTZ01000002">
    <property type="protein sequence ID" value="KQC30237.1"/>
    <property type="molecule type" value="Genomic_DNA"/>
</dbReference>
<dbReference type="Proteomes" id="UP000050827">
    <property type="component" value="Unassembled WGS sequence"/>
</dbReference>
<evidence type="ECO:0000313" key="2">
    <source>
        <dbReference type="EMBL" id="KQC30237.1"/>
    </source>
</evidence>
<comment type="caution">
    <text evidence="2">The sequence shown here is derived from an EMBL/GenBank/DDBJ whole genome shotgun (WGS) entry which is preliminary data.</text>
</comment>
<gene>
    <name evidence="2" type="ORF">AAY42_10395</name>
</gene>
<keyword evidence="1" id="KW-0472">Membrane</keyword>
<dbReference type="RefSeq" id="WP_055394904.1">
    <property type="nucleotide sequence ID" value="NZ_LCTZ01000002.1"/>
</dbReference>
<name>A0A0Q1CH31_9FLAO</name>
<evidence type="ECO:0000256" key="1">
    <source>
        <dbReference type="SAM" id="Phobius"/>
    </source>
</evidence>